<dbReference type="InterPro" id="IPR032566">
    <property type="entry name" value="Znf-C2HE"/>
</dbReference>
<protein>
    <recommendedName>
        <fullName evidence="17">Aprataxin-like protein</fullName>
        <ecNumber evidence="4">3.6.1.71</ecNumber>
        <ecNumber evidence="3">3.6.1.72</ecNumber>
    </recommendedName>
    <alternativeName>
        <fullName evidence="18">Hit family protein 3</fullName>
    </alternativeName>
</protein>
<evidence type="ECO:0000256" key="8">
    <source>
        <dbReference type="ARBA" id="ARBA00022801"/>
    </source>
</evidence>
<evidence type="ECO:0000256" key="6">
    <source>
        <dbReference type="ARBA" id="ARBA00022723"/>
    </source>
</evidence>
<dbReference type="GO" id="GO:0030983">
    <property type="term" value="F:mismatched DNA binding"/>
    <property type="evidence" value="ECO:0007669"/>
    <property type="project" value="TreeGrafter"/>
</dbReference>
<evidence type="ECO:0000259" key="20">
    <source>
        <dbReference type="Pfam" id="PF16278"/>
    </source>
</evidence>
<comment type="function">
    <text evidence="16">DNA-binding protein involved in single-strand DNA break repair, double-strand DNA break repair and base excision repair. Resolves abortive DNA ligation intermediates formed either at base excision sites, or when DNA ligases attempt to repair non-ligatable breaks induced by reactive oxygen species. Catalyzes the release of adenylate groups covalently linked to 5'-phosphate termini, resulting in the production of 5'-phosphate termini that can be efficiently rejoined. Likewise, catalyzes the release of 3'-linked guanosine (DNAppG) and inosine (DNAppI) from DNA, but has higher specific activity with 5'-linked adenosine (AppDNA).</text>
</comment>
<proteinExistence type="predicted"/>
<evidence type="ECO:0000256" key="18">
    <source>
        <dbReference type="ARBA" id="ARBA00076243"/>
    </source>
</evidence>
<keyword evidence="10" id="KW-0238">DNA-binding</keyword>
<evidence type="ECO:0000256" key="14">
    <source>
        <dbReference type="ARBA" id="ARBA00044639"/>
    </source>
</evidence>
<dbReference type="SUPFAM" id="SSF54197">
    <property type="entry name" value="HIT-like"/>
    <property type="match status" value="1"/>
</dbReference>
<reference evidence="21 22" key="1">
    <citation type="journal article" date="2014" name="PLoS ONE">
        <title>De novo Genome Assembly of the Fungal Plant Pathogen Pyrenophora semeniperda.</title>
        <authorList>
            <person name="Soliai M.M."/>
            <person name="Meyer S.E."/>
            <person name="Udall J.A."/>
            <person name="Elzinga D.E."/>
            <person name="Hermansen R.A."/>
            <person name="Bodily P.M."/>
            <person name="Hart A.A."/>
            <person name="Coleman C.E."/>
        </authorList>
    </citation>
    <scope>NUCLEOTIDE SEQUENCE [LARGE SCALE GENOMIC DNA]</scope>
    <source>
        <strain evidence="21 22">CCB06</strain>
        <tissue evidence="21">Mycelium</tissue>
    </source>
</reference>
<comment type="subcellular location">
    <subcellularLocation>
        <location evidence="2">Cytoplasm</location>
    </subcellularLocation>
    <subcellularLocation>
        <location evidence="1">Nucleus</location>
    </subcellularLocation>
</comment>
<evidence type="ECO:0000256" key="12">
    <source>
        <dbReference type="ARBA" id="ARBA00023242"/>
    </source>
</evidence>
<dbReference type="GO" id="GO:0003725">
    <property type="term" value="F:double-stranded RNA binding"/>
    <property type="evidence" value="ECO:0007669"/>
    <property type="project" value="TreeGrafter"/>
</dbReference>
<evidence type="ECO:0000256" key="15">
    <source>
        <dbReference type="ARBA" id="ARBA00044713"/>
    </source>
</evidence>
<dbReference type="GO" id="GO:0120108">
    <property type="term" value="F:DNA-3'-diphospho-5'-guanosine diphosphatase activity"/>
    <property type="evidence" value="ECO:0007669"/>
    <property type="project" value="UniProtKB-EC"/>
</dbReference>
<dbReference type="EMBL" id="KE747826">
    <property type="protein sequence ID" value="RMZ71155.1"/>
    <property type="molecule type" value="Genomic_DNA"/>
</dbReference>
<comment type="catalytic activity">
    <reaction evidence="15">
        <text>a 5'-end adenosine-5'-diphospho-5'-ribonucleoside-2'-deoxyribonucleotide-DNA + H2O = a 5'-end 5'-phospho-ribonucleoside-2'-deoxyribonucleotide-DNA + AMP + 2 H(+)</text>
        <dbReference type="Rhea" id="RHEA:52132"/>
        <dbReference type="Rhea" id="RHEA-COMP:13182"/>
        <dbReference type="Rhea" id="RHEA-COMP:13183"/>
        <dbReference type="ChEBI" id="CHEBI:15377"/>
        <dbReference type="ChEBI" id="CHEBI:15378"/>
        <dbReference type="ChEBI" id="CHEBI:136414"/>
        <dbReference type="ChEBI" id="CHEBI:136415"/>
        <dbReference type="ChEBI" id="CHEBI:456215"/>
        <dbReference type="EC" id="3.6.1.71"/>
    </reaction>
</comment>
<dbReference type="GO" id="GO:0000012">
    <property type="term" value="P:single strand break repair"/>
    <property type="evidence" value="ECO:0007669"/>
    <property type="project" value="TreeGrafter"/>
</dbReference>
<dbReference type="GO" id="GO:0033699">
    <property type="term" value="F:DNA 5'-adenosine monophosphate hydrolase activity"/>
    <property type="evidence" value="ECO:0007669"/>
    <property type="project" value="UniProtKB-EC"/>
</dbReference>
<dbReference type="Pfam" id="PF11969">
    <property type="entry name" value="DcpS_C"/>
    <property type="match status" value="1"/>
</dbReference>
<dbReference type="Pfam" id="PF16278">
    <property type="entry name" value="zf-C2HE"/>
    <property type="match status" value="1"/>
</dbReference>
<dbReference type="GO" id="GO:0046872">
    <property type="term" value="F:metal ion binding"/>
    <property type="evidence" value="ECO:0007669"/>
    <property type="project" value="UniProtKB-KW"/>
</dbReference>
<keyword evidence="8" id="KW-0378">Hydrolase</keyword>
<evidence type="ECO:0000256" key="11">
    <source>
        <dbReference type="ARBA" id="ARBA00023204"/>
    </source>
</evidence>
<evidence type="ECO:0000256" key="3">
    <source>
        <dbReference type="ARBA" id="ARBA00012495"/>
    </source>
</evidence>
<feature type="region of interest" description="Disordered" evidence="19">
    <location>
        <begin position="124"/>
        <end position="149"/>
    </location>
</feature>
<dbReference type="PANTHER" id="PTHR12486">
    <property type="entry name" value="APRATAXIN-RELATED"/>
    <property type="match status" value="1"/>
</dbReference>
<accession>A0A3M7M9G0</accession>
<dbReference type="GO" id="GO:0005634">
    <property type="term" value="C:nucleus"/>
    <property type="evidence" value="ECO:0007669"/>
    <property type="project" value="UniProtKB-SubCell"/>
</dbReference>
<keyword evidence="7" id="KW-0227">DNA damage</keyword>
<comment type="catalytic activity">
    <reaction evidence="14">
        <text>a 5'-end adenosine-5'-diphospho-5'-2'-deoxyribonucleoside-DNA + H2O = a 5'-end 5'-phospho-2'-deoxyribonucleoside-DNA + AMP + 2 H(+)</text>
        <dbReference type="Rhea" id="RHEA:52128"/>
        <dbReference type="Rhea" id="RHEA-COMP:13180"/>
        <dbReference type="Rhea" id="RHEA-COMP:13181"/>
        <dbReference type="ChEBI" id="CHEBI:15377"/>
        <dbReference type="ChEBI" id="CHEBI:15378"/>
        <dbReference type="ChEBI" id="CHEBI:136412"/>
        <dbReference type="ChEBI" id="CHEBI:136413"/>
        <dbReference type="ChEBI" id="CHEBI:456215"/>
        <dbReference type="EC" id="3.6.1.71"/>
    </reaction>
</comment>
<dbReference type="GO" id="GO:1990165">
    <property type="term" value="F:single-strand break-containing DNA binding"/>
    <property type="evidence" value="ECO:0007669"/>
    <property type="project" value="TreeGrafter"/>
</dbReference>
<evidence type="ECO:0000256" key="2">
    <source>
        <dbReference type="ARBA" id="ARBA00004496"/>
    </source>
</evidence>
<dbReference type="PANTHER" id="PTHR12486:SF4">
    <property type="entry name" value="APRATAXIN"/>
    <property type="match status" value="1"/>
</dbReference>
<gene>
    <name evidence="21" type="ORF">GMOD_00005667</name>
</gene>
<sequence>MAKCSTGPLCVRGCLGTYRTTPRSGHQFTSRIVISMRRLTPHLGTRRAPGGLVAGGSHGITRPFQSARGGIRANMSTRNGSHAQSEQTYEAITAEDIAGTEPPSPAQPEVDAASQKRPNAFTELMSQSKKTKSSTVPAADASSKSNAVLTNSGPRDQLFFYIDKPELNPEGRIVEYDDDFVVINDKYPKASVHLLLQPRKPAYYSQHPLRALSTDPAFLAEVRTRCDRLKKLAASELRRLYGGTSLSDQPYHAALEEMMSAPEPPSLEEQAALLPPGRDWSKDILVGVHTHPSMNHLHIHIISSDMHSSCMKHKRHYLSYHTSFFVHLDEFPLEEGSPRYHPGPWPGWDMKCWRCGKNFKNKFATLQKHLDEEFEEWRRE</sequence>
<dbReference type="GO" id="GO:0003697">
    <property type="term" value="F:single-stranded DNA binding"/>
    <property type="evidence" value="ECO:0007669"/>
    <property type="project" value="TreeGrafter"/>
</dbReference>
<evidence type="ECO:0000256" key="9">
    <source>
        <dbReference type="ARBA" id="ARBA00022833"/>
    </source>
</evidence>
<evidence type="ECO:0000256" key="1">
    <source>
        <dbReference type="ARBA" id="ARBA00004123"/>
    </source>
</evidence>
<feature type="region of interest" description="Disordered" evidence="19">
    <location>
        <begin position="43"/>
        <end position="65"/>
    </location>
</feature>
<evidence type="ECO:0000256" key="17">
    <source>
        <dbReference type="ARBA" id="ARBA00068941"/>
    </source>
</evidence>
<dbReference type="Proteomes" id="UP000265663">
    <property type="component" value="Unassembled WGS sequence"/>
</dbReference>
<evidence type="ECO:0000256" key="19">
    <source>
        <dbReference type="SAM" id="MobiDB-lite"/>
    </source>
</evidence>
<dbReference type="EC" id="3.6.1.71" evidence="4"/>
<evidence type="ECO:0000256" key="7">
    <source>
        <dbReference type="ARBA" id="ARBA00022763"/>
    </source>
</evidence>
<organism evidence="21 22">
    <name type="scientific">Pyrenophora seminiperda CCB06</name>
    <dbReference type="NCBI Taxonomy" id="1302712"/>
    <lineage>
        <taxon>Eukaryota</taxon>
        <taxon>Fungi</taxon>
        <taxon>Dikarya</taxon>
        <taxon>Ascomycota</taxon>
        <taxon>Pezizomycotina</taxon>
        <taxon>Dothideomycetes</taxon>
        <taxon>Pleosporomycetidae</taxon>
        <taxon>Pleosporales</taxon>
        <taxon>Pleosporineae</taxon>
        <taxon>Pleosporaceae</taxon>
        <taxon>Pyrenophora</taxon>
    </lineage>
</organism>
<comment type="catalytic activity">
    <reaction evidence="13">
        <text>a 3'-end 2'-deoxyribonucleotide-3'-diphospho-5'-guanosine-DNA + H2O = a 3'-end 2'-deoxyribonucleotide 3'-phosphate-DNA + GMP + 2 H(+)</text>
        <dbReference type="Rhea" id="RHEA:52140"/>
        <dbReference type="Rhea" id="RHEA-COMP:13186"/>
        <dbReference type="Rhea" id="RHEA-COMP:13187"/>
        <dbReference type="ChEBI" id="CHEBI:15377"/>
        <dbReference type="ChEBI" id="CHEBI:15378"/>
        <dbReference type="ChEBI" id="CHEBI:58115"/>
        <dbReference type="ChEBI" id="CHEBI:136419"/>
        <dbReference type="ChEBI" id="CHEBI:136420"/>
        <dbReference type="EC" id="3.6.1.72"/>
    </reaction>
</comment>
<dbReference type="Gene3D" id="3.30.428.10">
    <property type="entry name" value="HIT-like"/>
    <property type="match status" value="1"/>
</dbReference>
<keyword evidence="22" id="KW-1185">Reference proteome</keyword>
<feature type="domain" description="Aprataxin C2HE/C2H2/C2HC zinc finger" evidence="20">
    <location>
        <begin position="322"/>
        <end position="376"/>
    </location>
</feature>
<evidence type="ECO:0000256" key="5">
    <source>
        <dbReference type="ARBA" id="ARBA00022490"/>
    </source>
</evidence>
<dbReference type="InterPro" id="IPR036265">
    <property type="entry name" value="HIT-like_sf"/>
</dbReference>
<dbReference type="AlphaFoldDB" id="A0A3M7M9G0"/>
<evidence type="ECO:0000256" key="16">
    <source>
        <dbReference type="ARBA" id="ARBA00059438"/>
    </source>
</evidence>
<dbReference type="GO" id="GO:0005737">
    <property type="term" value="C:cytoplasm"/>
    <property type="evidence" value="ECO:0007669"/>
    <property type="project" value="UniProtKB-SubCell"/>
</dbReference>
<keyword evidence="9" id="KW-0862">Zinc</keyword>
<keyword evidence="11" id="KW-0234">DNA repair</keyword>
<evidence type="ECO:0000313" key="21">
    <source>
        <dbReference type="EMBL" id="RMZ71155.1"/>
    </source>
</evidence>
<evidence type="ECO:0000256" key="13">
    <source>
        <dbReference type="ARBA" id="ARBA00024601"/>
    </source>
</evidence>
<name>A0A3M7M9G0_9PLEO</name>
<evidence type="ECO:0000256" key="10">
    <source>
        <dbReference type="ARBA" id="ARBA00023125"/>
    </source>
</evidence>
<dbReference type="EC" id="3.6.1.72" evidence="3"/>
<keyword evidence="5" id="KW-0963">Cytoplasm</keyword>
<evidence type="ECO:0000256" key="4">
    <source>
        <dbReference type="ARBA" id="ARBA00012496"/>
    </source>
</evidence>
<dbReference type="OrthoDB" id="3512845at2759"/>
<keyword evidence="6" id="KW-0479">Metal-binding</keyword>
<evidence type="ECO:0000313" key="22">
    <source>
        <dbReference type="Proteomes" id="UP000265663"/>
    </source>
</evidence>
<keyword evidence="12" id="KW-0539">Nucleus</keyword>
<dbReference type="FunFam" id="3.30.428.10:FF:000017">
    <property type="entry name" value="Aprataxin-like protein"/>
    <property type="match status" value="1"/>
</dbReference>